<feature type="region of interest" description="Disordered" evidence="7">
    <location>
        <begin position="701"/>
        <end position="736"/>
    </location>
</feature>
<dbReference type="CDD" id="cd19733">
    <property type="entry name" value="bHLH-PAS_trachealess_like"/>
    <property type="match status" value="1"/>
</dbReference>
<dbReference type="InterPro" id="IPR035965">
    <property type="entry name" value="PAS-like_dom_sf"/>
</dbReference>
<dbReference type="SMART" id="SM00353">
    <property type="entry name" value="HLH"/>
    <property type="match status" value="1"/>
</dbReference>
<feature type="domain" description="BHLH" evidence="9">
    <location>
        <begin position="82"/>
        <end position="135"/>
    </location>
</feature>
<accession>A0ABM1M0L8</accession>
<name>A0ABM1M0L8_NICVS</name>
<evidence type="ECO:0000256" key="5">
    <source>
        <dbReference type="ARBA" id="ARBA00023163"/>
    </source>
</evidence>
<feature type="domain" description="PAS" evidence="8">
    <location>
        <begin position="357"/>
        <end position="412"/>
    </location>
</feature>
<feature type="region of interest" description="Disordered" evidence="7">
    <location>
        <begin position="241"/>
        <end position="267"/>
    </location>
</feature>
<evidence type="ECO:0000256" key="1">
    <source>
        <dbReference type="ARBA" id="ARBA00004123"/>
    </source>
</evidence>
<feature type="compositionally biased region" description="Basic and acidic residues" evidence="7">
    <location>
        <begin position="526"/>
        <end position="535"/>
    </location>
</feature>
<dbReference type="Pfam" id="PF08447">
    <property type="entry name" value="PAS_3"/>
    <property type="match status" value="1"/>
</dbReference>
<dbReference type="Pfam" id="PF23171">
    <property type="entry name" value="bHLH_HIF1A"/>
    <property type="match status" value="1"/>
</dbReference>
<dbReference type="CDD" id="cd00130">
    <property type="entry name" value="PAS"/>
    <property type="match status" value="2"/>
</dbReference>
<evidence type="ECO:0000256" key="6">
    <source>
        <dbReference type="ARBA" id="ARBA00023242"/>
    </source>
</evidence>
<reference evidence="11" key="1">
    <citation type="submission" date="2025-08" db="UniProtKB">
        <authorList>
            <consortium name="RefSeq"/>
        </authorList>
    </citation>
    <scope>IDENTIFICATION</scope>
    <source>
        <tissue evidence="11">Whole Larva</tissue>
    </source>
</reference>
<evidence type="ECO:0000313" key="10">
    <source>
        <dbReference type="Proteomes" id="UP000695000"/>
    </source>
</evidence>
<evidence type="ECO:0000256" key="7">
    <source>
        <dbReference type="SAM" id="MobiDB-lite"/>
    </source>
</evidence>
<evidence type="ECO:0000256" key="4">
    <source>
        <dbReference type="ARBA" id="ARBA00023125"/>
    </source>
</evidence>
<keyword evidence="6" id="KW-0539">Nucleus</keyword>
<dbReference type="InterPro" id="IPR011598">
    <property type="entry name" value="bHLH_dom"/>
</dbReference>
<dbReference type="InterPro" id="IPR001610">
    <property type="entry name" value="PAC"/>
</dbReference>
<dbReference type="InterPro" id="IPR013767">
    <property type="entry name" value="PAS_fold"/>
</dbReference>
<evidence type="ECO:0000259" key="8">
    <source>
        <dbReference type="PROSITE" id="PS50112"/>
    </source>
</evidence>
<feature type="compositionally biased region" description="Polar residues" evidence="7">
    <location>
        <begin position="604"/>
        <end position="621"/>
    </location>
</feature>
<keyword evidence="4" id="KW-0238">DNA-binding</keyword>
<dbReference type="RefSeq" id="XP_017768118.1">
    <property type="nucleotide sequence ID" value="XM_017912629.1"/>
</dbReference>
<evidence type="ECO:0000256" key="2">
    <source>
        <dbReference type="ARBA" id="ARBA00022737"/>
    </source>
</evidence>
<dbReference type="InterPro" id="IPR036638">
    <property type="entry name" value="HLH_DNA-bd_sf"/>
</dbReference>
<dbReference type="PANTHER" id="PTHR23043">
    <property type="entry name" value="HYPOXIA-INDUCIBLE FACTOR 1 ALPHA"/>
    <property type="match status" value="1"/>
</dbReference>
<dbReference type="GeneID" id="108556495"/>
<feature type="compositionally biased region" description="Low complexity" evidence="7">
    <location>
        <begin position="247"/>
        <end position="261"/>
    </location>
</feature>
<evidence type="ECO:0000259" key="9">
    <source>
        <dbReference type="PROSITE" id="PS50888"/>
    </source>
</evidence>
<keyword evidence="10" id="KW-1185">Reference proteome</keyword>
<comment type="subcellular location">
    <subcellularLocation>
        <location evidence="1">Nucleus</location>
    </subcellularLocation>
</comment>
<dbReference type="Pfam" id="PF00989">
    <property type="entry name" value="PAS"/>
    <property type="match status" value="1"/>
</dbReference>
<dbReference type="SUPFAM" id="SSF55785">
    <property type="entry name" value="PYP-like sensor domain (PAS domain)"/>
    <property type="match status" value="2"/>
</dbReference>
<dbReference type="SUPFAM" id="SSF47459">
    <property type="entry name" value="HLH, helix-loop-helix DNA-binding domain"/>
    <property type="match status" value="1"/>
</dbReference>
<feature type="region of interest" description="Disordered" evidence="7">
    <location>
        <begin position="479"/>
        <end position="621"/>
    </location>
</feature>
<keyword evidence="5" id="KW-0804">Transcription</keyword>
<dbReference type="PANTHER" id="PTHR23043:SF26">
    <property type="entry name" value="PROTEIN TRACHEALESS"/>
    <property type="match status" value="1"/>
</dbReference>
<keyword evidence="2" id="KW-0677">Repeat</keyword>
<dbReference type="SMART" id="SM00091">
    <property type="entry name" value="PAS"/>
    <property type="match status" value="2"/>
</dbReference>
<dbReference type="InterPro" id="IPR013655">
    <property type="entry name" value="PAS_fold_3"/>
</dbReference>
<feature type="compositionally biased region" description="Basic residues" evidence="7">
    <location>
        <begin position="551"/>
        <end position="560"/>
    </location>
</feature>
<dbReference type="SMART" id="SM00086">
    <property type="entry name" value="PAC"/>
    <property type="match status" value="1"/>
</dbReference>
<evidence type="ECO:0000256" key="3">
    <source>
        <dbReference type="ARBA" id="ARBA00023015"/>
    </source>
</evidence>
<sequence length="845" mass="93221">MMQTTDHHGYGTAHHGAAPMDLHMPQAFPYYRYREDALCWTDRKPSVDDVGNPSSVNARSYQPNSSDWLAVDSSGIPNILELRKEKSRDSARIRRGKENFEFYELAKMLPLPSAITSQLDKASIIRLTISYLKLRDFSGHGDPPWSRDGPTPNKTLKTNRTRTTGGLVMDIFEQHQGTHILQSLDGFALALAADGRFLYISETVSIYLGLSQVEMTGSSIFDYVHHSDHSEMAEQLGLGLAQGQSMASPGSGSEEGASNAGTNNPDVSTIMSLGNNPAFKGLDRAFCVRMKSTLTKRGCHFKSSGYRVVLMLCRLRPQYTFSHTRKSQPPLLGMVALAIALPPPSVHEIRLESDMFVTRINFDFRIAHCEPKVSDLLDYTADELTGRNLYTLCHGEDANKLRKCHVDLINKGQVLTHYYRLMNKNGGYTWIQTCATVVCNSKNADEQNIICVNYVISGREYENLIMDCCQMEDNAHTVKREEASNNDPENGSPDADRGDGRNSGGPSNPPPEPPQNLEDNNTEDPGESRSHRVEHVTQLQTPTDGLQRKTVNVRRGTKRRSTQETSGSSDEDEEQQPAPPNRNIVLSPESSSCHSTGVVHTVPADTSGTSPKVQPEESSGTSVKDLENAMSKHLPACKSPAHQPTDFSTDALLKQQQRTTIQWIGAHHQQLQQQGPLPASALLRQLYANRESVIRANVHGITSAGGRSGNSTSYYPGDGQVGPLPTPPGSEGSSSYSEHQFLLSQHQNYSTGYSMDYHSAMTPPSSVSPRDKHQQLHGGVAFETPVYQDVLRHQYPDSPLPLKPQVYSYVEQPQFYHHGAAGAGFHLYHPGKTAPTAPANWYSPS</sequence>
<organism evidence="10 11">
    <name type="scientific">Nicrophorus vespilloides</name>
    <name type="common">Boreal carrion beetle</name>
    <dbReference type="NCBI Taxonomy" id="110193"/>
    <lineage>
        <taxon>Eukaryota</taxon>
        <taxon>Metazoa</taxon>
        <taxon>Ecdysozoa</taxon>
        <taxon>Arthropoda</taxon>
        <taxon>Hexapoda</taxon>
        <taxon>Insecta</taxon>
        <taxon>Pterygota</taxon>
        <taxon>Neoptera</taxon>
        <taxon>Endopterygota</taxon>
        <taxon>Coleoptera</taxon>
        <taxon>Polyphaga</taxon>
        <taxon>Staphyliniformia</taxon>
        <taxon>Silphidae</taxon>
        <taxon>Nicrophorinae</taxon>
        <taxon>Nicrophorus</taxon>
    </lineage>
</organism>
<keyword evidence="3" id="KW-0805">Transcription regulation</keyword>
<dbReference type="Gene3D" id="3.30.450.20">
    <property type="entry name" value="PAS domain"/>
    <property type="match status" value="2"/>
</dbReference>
<feature type="domain" description="PAS" evidence="8">
    <location>
        <begin position="173"/>
        <end position="243"/>
    </location>
</feature>
<dbReference type="InterPro" id="IPR000014">
    <property type="entry name" value="PAS"/>
</dbReference>
<evidence type="ECO:0000313" key="11">
    <source>
        <dbReference type="RefSeq" id="XP_017768118.1"/>
    </source>
</evidence>
<dbReference type="PROSITE" id="PS50112">
    <property type="entry name" value="PAS"/>
    <property type="match status" value="2"/>
</dbReference>
<dbReference type="Gene3D" id="4.10.280.10">
    <property type="entry name" value="Helix-loop-helix DNA-binding domain"/>
    <property type="match status" value="1"/>
</dbReference>
<gene>
    <name evidence="11" type="primary">LOC108556495</name>
</gene>
<feature type="compositionally biased region" description="Low complexity" evidence="7">
    <location>
        <begin position="150"/>
        <end position="160"/>
    </location>
</feature>
<dbReference type="PROSITE" id="PS50888">
    <property type="entry name" value="BHLH"/>
    <property type="match status" value="1"/>
</dbReference>
<protein>
    <submittedName>
        <fullName evidence="11">Protein trachealess isoform X1</fullName>
    </submittedName>
</protein>
<proteinExistence type="predicted"/>
<feature type="region of interest" description="Disordered" evidence="7">
    <location>
        <begin position="141"/>
        <end position="160"/>
    </location>
</feature>
<dbReference type="Proteomes" id="UP000695000">
    <property type="component" value="Unplaced"/>
</dbReference>